<evidence type="ECO:0000259" key="8">
    <source>
        <dbReference type="PROSITE" id="PS50928"/>
    </source>
</evidence>
<organism evidence="9 10">
    <name type="scientific">Murimonas intestini</name>
    <dbReference type="NCBI Taxonomy" id="1337051"/>
    <lineage>
        <taxon>Bacteria</taxon>
        <taxon>Bacillati</taxon>
        <taxon>Bacillota</taxon>
        <taxon>Clostridia</taxon>
        <taxon>Lachnospirales</taxon>
        <taxon>Lachnospiraceae</taxon>
        <taxon>Murimonas</taxon>
    </lineage>
</organism>
<feature type="transmembrane region" description="Helical" evidence="7">
    <location>
        <begin position="185"/>
        <end position="207"/>
    </location>
</feature>
<evidence type="ECO:0000256" key="4">
    <source>
        <dbReference type="ARBA" id="ARBA00022692"/>
    </source>
</evidence>
<dbReference type="InterPro" id="IPR000515">
    <property type="entry name" value="MetI-like"/>
</dbReference>
<keyword evidence="2 7" id="KW-0813">Transport</keyword>
<dbReference type="InterPro" id="IPR035906">
    <property type="entry name" value="MetI-like_sf"/>
</dbReference>
<feature type="transmembrane region" description="Helical" evidence="7">
    <location>
        <begin position="110"/>
        <end position="130"/>
    </location>
</feature>
<feature type="transmembrane region" description="Helical" evidence="7">
    <location>
        <begin position="142"/>
        <end position="164"/>
    </location>
</feature>
<dbReference type="PANTHER" id="PTHR32243">
    <property type="entry name" value="MALTOSE TRANSPORT SYSTEM PERMEASE-RELATED"/>
    <property type="match status" value="1"/>
</dbReference>
<comment type="similarity">
    <text evidence="7">Belongs to the binding-protein-dependent transport system permease family.</text>
</comment>
<name>A0AB73T5T2_9FIRM</name>
<sequence>MTKRKITGPKPVIFFLLKLTVIMFFIAPFYISIVYAVKSPEETIKTGLAFPTGIYWENFTEAVRVSNFFSAAKNSVIVTAACVLILMVVCTMAAYVIARNLKSRLYSGMYYFFLAAIMLPFQVVMMPLYVQLKNMGLLNTRIGLILTISGFQTAYNIFVYVGFIRTIPVEMEEAAYIDGAGKFYTFWKIVFPLMKPIISSTLVLNALTVWNDFTTSLIIAQRPEVRTIPLTQYFFFGEYNIELNMAFAAFVMAMIPIIILYLLMQKYIIGGVMAGAVKG</sequence>
<dbReference type="PROSITE" id="PS00430">
    <property type="entry name" value="TONB_DEPENDENT_REC_1"/>
    <property type="match status" value="1"/>
</dbReference>
<dbReference type="SUPFAM" id="SSF161098">
    <property type="entry name" value="MetI-like"/>
    <property type="match status" value="1"/>
</dbReference>
<dbReference type="Pfam" id="PF00528">
    <property type="entry name" value="BPD_transp_1"/>
    <property type="match status" value="1"/>
</dbReference>
<dbReference type="InterPro" id="IPR010916">
    <property type="entry name" value="TonB_box_CS"/>
</dbReference>
<comment type="caution">
    <text evidence="9">The sequence shown here is derived from an EMBL/GenBank/DDBJ whole genome shotgun (WGS) entry which is preliminary data.</text>
</comment>
<keyword evidence="4 7" id="KW-0812">Transmembrane</keyword>
<dbReference type="Gene3D" id="1.10.3720.10">
    <property type="entry name" value="MetI-like"/>
    <property type="match status" value="1"/>
</dbReference>
<keyword evidence="6 7" id="KW-0472">Membrane</keyword>
<comment type="subcellular location">
    <subcellularLocation>
        <location evidence="1 7">Cell membrane</location>
        <topology evidence="1 7">Multi-pass membrane protein</topology>
    </subcellularLocation>
</comment>
<evidence type="ECO:0000313" key="10">
    <source>
        <dbReference type="Proteomes" id="UP000245412"/>
    </source>
</evidence>
<dbReference type="GO" id="GO:0005886">
    <property type="term" value="C:plasma membrane"/>
    <property type="evidence" value="ECO:0007669"/>
    <property type="project" value="UniProtKB-SubCell"/>
</dbReference>
<keyword evidence="3" id="KW-1003">Cell membrane</keyword>
<keyword evidence="10" id="KW-1185">Reference proteome</keyword>
<evidence type="ECO:0000256" key="2">
    <source>
        <dbReference type="ARBA" id="ARBA00022448"/>
    </source>
</evidence>
<dbReference type="InterPro" id="IPR050901">
    <property type="entry name" value="BP-dep_ABC_trans_perm"/>
</dbReference>
<protein>
    <submittedName>
        <fullName evidence="9">Carbohydrate ABC transporter membrane protein 2 (CUT1 family)</fullName>
    </submittedName>
</protein>
<feature type="transmembrane region" description="Helical" evidence="7">
    <location>
        <begin position="243"/>
        <end position="263"/>
    </location>
</feature>
<dbReference type="RefSeq" id="WP_109625815.1">
    <property type="nucleotide sequence ID" value="NZ_CABJAT010000009.1"/>
</dbReference>
<evidence type="ECO:0000256" key="1">
    <source>
        <dbReference type="ARBA" id="ARBA00004651"/>
    </source>
</evidence>
<dbReference type="CDD" id="cd06261">
    <property type="entry name" value="TM_PBP2"/>
    <property type="match status" value="1"/>
</dbReference>
<feature type="transmembrane region" description="Helical" evidence="7">
    <location>
        <begin position="12"/>
        <end position="37"/>
    </location>
</feature>
<dbReference type="EMBL" id="QGGY01000004">
    <property type="protein sequence ID" value="PWJ76670.1"/>
    <property type="molecule type" value="Genomic_DNA"/>
</dbReference>
<dbReference type="GO" id="GO:0055085">
    <property type="term" value="P:transmembrane transport"/>
    <property type="evidence" value="ECO:0007669"/>
    <property type="project" value="InterPro"/>
</dbReference>
<dbReference type="PANTHER" id="PTHR32243:SF24">
    <property type="entry name" value="DIACETYLCHITOBIOSE UPTAKE SYSTEM PERMEASE PROTEIN NGCG"/>
    <property type="match status" value="1"/>
</dbReference>
<feature type="transmembrane region" description="Helical" evidence="7">
    <location>
        <begin position="76"/>
        <end position="98"/>
    </location>
</feature>
<accession>A0AB73T5T2</accession>
<evidence type="ECO:0000256" key="6">
    <source>
        <dbReference type="ARBA" id="ARBA00023136"/>
    </source>
</evidence>
<reference evidence="9 10" key="1">
    <citation type="submission" date="2018-05" db="EMBL/GenBank/DDBJ databases">
        <authorList>
            <person name="Goeker M."/>
            <person name="Huntemann M."/>
            <person name="Clum A."/>
            <person name="Pillay M."/>
            <person name="Palaniappan K."/>
            <person name="Varghese N."/>
            <person name="Mikhailova N."/>
            <person name="Stamatis D."/>
            <person name="Reddy T."/>
            <person name="Daum C."/>
            <person name="Shapiro N."/>
            <person name="Ivanova N."/>
            <person name="Kyrpides N."/>
            <person name="Woyke T."/>
        </authorList>
    </citation>
    <scope>NUCLEOTIDE SEQUENCE [LARGE SCALE GENOMIC DNA]</scope>
    <source>
        <strain evidence="9 10">DSM 26524</strain>
    </source>
</reference>
<dbReference type="Proteomes" id="UP000245412">
    <property type="component" value="Unassembled WGS sequence"/>
</dbReference>
<dbReference type="AlphaFoldDB" id="A0AB73T5T2"/>
<evidence type="ECO:0000256" key="5">
    <source>
        <dbReference type="ARBA" id="ARBA00022989"/>
    </source>
</evidence>
<gene>
    <name evidence="9" type="ORF">C7383_104116</name>
</gene>
<evidence type="ECO:0000256" key="7">
    <source>
        <dbReference type="RuleBase" id="RU363032"/>
    </source>
</evidence>
<feature type="domain" description="ABC transmembrane type-1" evidence="8">
    <location>
        <begin position="72"/>
        <end position="264"/>
    </location>
</feature>
<dbReference type="PROSITE" id="PS50928">
    <property type="entry name" value="ABC_TM1"/>
    <property type="match status" value="1"/>
</dbReference>
<evidence type="ECO:0000313" key="9">
    <source>
        <dbReference type="EMBL" id="PWJ76670.1"/>
    </source>
</evidence>
<keyword evidence="5 7" id="KW-1133">Transmembrane helix</keyword>
<proteinExistence type="inferred from homology"/>
<evidence type="ECO:0000256" key="3">
    <source>
        <dbReference type="ARBA" id="ARBA00022475"/>
    </source>
</evidence>